<evidence type="ECO:0000256" key="9">
    <source>
        <dbReference type="ARBA" id="ARBA00022842"/>
    </source>
</evidence>
<comment type="pathway">
    <text evidence="3 12">Cofactor biosynthesis; tetrahydrofolate biosynthesis; 7,8-dihydrofolate from 2-amino-4-hydroxy-6-hydroxymethyl-7,8-dihydropteridine diphosphate and 4-aminobenzoate: step 1/2.</text>
</comment>
<dbReference type="GO" id="GO:0046872">
    <property type="term" value="F:metal ion binding"/>
    <property type="evidence" value="ECO:0007669"/>
    <property type="project" value="UniProtKB-KW"/>
</dbReference>
<evidence type="ECO:0000259" key="13">
    <source>
        <dbReference type="PROSITE" id="PS50972"/>
    </source>
</evidence>
<gene>
    <name evidence="14" type="ORF">CDV28_13022</name>
</gene>
<dbReference type="FunFam" id="3.20.20.20:FF:000006">
    <property type="entry name" value="Dihydropteroate synthase"/>
    <property type="match status" value="1"/>
</dbReference>
<evidence type="ECO:0000256" key="2">
    <source>
        <dbReference type="ARBA" id="ARBA00001946"/>
    </source>
</evidence>
<comment type="similarity">
    <text evidence="4 12">Belongs to the DHPS family.</text>
</comment>
<name>A0A521FZY5_9BACT</name>
<comment type="caution">
    <text evidence="14">The sequence shown here is derived from an EMBL/GenBank/DDBJ whole genome shotgun (WGS) entry which is preliminary data.</text>
</comment>
<dbReference type="PANTHER" id="PTHR20941:SF1">
    <property type="entry name" value="FOLIC ACID SYNTHESIS PROTEIN FOL1"/>
    <property type="match status" value="1"/>
</dbReference>
<dbReference type="CDD" id="cd00739">
    <property type="entry name" value="DHPS"/>
    <property type="match status" value="1"/>
</dbReference>
<evidence type="ECO:0000256" key="12">
    <source>
        <dbReference type="RuleBase" id="RU361205"/>
    </source>
</evidence>
<evidence type="ECO:0000313" key="14">
    <source>
        <dbReference type="EMBL" id="TAA74326.1"/>
    </source>
</evidence>
<evidence type="ECO:0000256" key="5">
    <source>
        <dbReference type="ARBA" id="ARBA00012458"/>
    </source>
</evidence>
<dbReference type="PROSITE" id="PS50972">
    <property type="entry name" value="PTERIN_BINDING"/>
    <property type="match status" value="1"/>
</dbReference>
<dbReference type="InterPro" id="IPR006390">
    <property type="entry name" value="DHP_synth_dom"/>
</dbReference>
<comment type="function">
    <text evidence="12">Catalyzes the condensation of para-aminobenzoate (pABA) with 6-hydroxymethyl-7,8-dihydropterin diphosphate (DHPt-PP) to form 7,8-dihydropteroate (H2Pte), the immediate precursor of folate derivatives.</text>
</comment>
<dbReference type="GO" id="GO:0046656">
    <property type="term" value="P:folic acid biosynthetic process"/>
    <property type="evidence" value="ECO:0007669"/>
    <property type="project" value="UniProtKB-KW"/>
</dbReference>
<keyword evidence="7 12" id="KW-0808">Transferase</keyword>
<evidence type="ECO:0000256" key="4">
    <source>
        <dbReference type="ARBA" id="ARBA00009503"/>
    </source>
</evidence>
<dbReference type="PANTHER" id="PTHR20941">
    <property type="entry name" value="FOLATE SYNTHESIS PROTEINS"/>
    <property type="match status" value="1"/>
</dbReference>
<dbReference type="GO" id="GO:0046654">
    <property type="term" value="P:tetrahydrofolate biosynthetic process"/>
    <property type="evidence" value="ECO:0007669"/>
    <property type="project" value="UniProtKB-UniPathway"/>
</dbReference>
<organism evidence="14 15">
    <name type="scientific">Candidatus Electronema aureum</name>
    <dbReference type="NCBI Taxonomy" id="2005002"/>
    <lineage>
        <taxon>Bacteria</taxon>
        <taxon>Pseudomonadati</taxon>
        <taxon>Thermodesulfobacteriota</taxon>
        <taxon>Desulfobulbia</taxon>
        <taxon>Desulfobulbales</taxon>
        <taxon>Desulfobulbaceae</taxon>
        <taxon>Candidatus Electronema</taxon>
    </lineage>
</organism>
<dbReference type="PROSITE" id="PS00792">
    <property type="entry name" value="DHPS_1"/>
    <property type="match status" value="1"/>
</dbReference>
<keyword evidence="10 12" id="KW-0289">Folate biosynthesis</keyword>
<evidence type="ECO:0000256" key="8">
    <source>
        <dbReference type="ARBA" id="ARBA00022723"/>
    </source>
</evidence>
<dbReference type="PROSITE" id="PS00793">
    <property type="entry name" value="DHPS_2"/>
    <property type="match status" value="1"/>
</dbReference>
<dbReference type="GO" id="GO:0004156">
    <property type="term" value="F:dihydropteroate synthase activity"/>
    <property type="evidence" value="ECO:0007669"/>
    <property type="project" value="UniProtKB-EC"/>
</dbReference>
<dbReference type="InterPro" id="IPR045031">
    <property type="entry name" value="DHP_synth-like"/>
</dbReference>
<dbReference type="GO" id="GO:0005829">
    <property type="term" value="C:cytosol"/>
    <property type="evidence" value="ECO:0007669"/>
    <property type="project" value="TreeGrafter"/>
</dbReference>
<comment type="cofactor">
    <cofactor evidence="2 12">
        <name>Mg(2+)</name>
        <dbReference type="ChEBI" id="CHEBI:18420"/>
    </cofactor>
</comment>
<keyword evidence="15" id="KW-1185">Reference proteome</keyword>
<evidence type="ECO:0000256" key="6">
    <source>
        <dbReference type="ARBA" id="ARBA00016919"/>
    </source>
</evidence>
<evidence type="ECO:0000256" key="3">
    <source>
        <dbReference type="ARBA" id="ARBA00004763"/>
    </source>
</evidence>
<dbReference type="AlphaFoldDB" id="A0A521FZY5"/>
<dbReference type="UniPathway" id="UPA00077">
    <property type="reaction ID" value="UER00156"/>
</dbReference>
<dbReference type="Gene3D" id="3.20.20.20">
    <property type="entry name" value="Dihydropteroate synthase-like"/>
    <property type="match status" value="1"/>
</dbReference>
<accession>A0A521FZY5</accession>
<dbReference type="Proteomes" id="UP000316238">
    <property type="component" value="Unassembled WGS sequence"/>
</dbReference>
<protein>
    <recommendedName>
        <fullName evidence="6 12">Dihydropteroate synthase</fullName>
        <shortName evidence="12">DHPS</shortName>
        <ecNumber evidence="5 12">2.5.1.15</ecNumber>
    </recommendedName>
    <alternativeName>
        <fullName evidence="11 12">Dihydropteroate pyrophosphorylase</fullName>
    </alternativeName>
</protein>
<evidence type="ECO:0000313" key="15">
    <source>
        <dbReference type="Proteomes" id="UP000316238"/>
    </source>
</evidence>
<evidence type="ECO:0000256" key="1">
    <source>
        <dbReference type="ARBA" id="ARBA00000012"/>
    </source>
</evidence>
<evidence type="ECO:0000256" key="7">
    <source>
        <dbReference type="ARBA" id="ARBA00022679"/>
    </source>
</evidence>
<evidence type="ECO:0000256" key="10">
    <source>
        <dbReference type="ARBA" id="ARBA00022909"/>
    </source>
</evidence>
<dbReference type="InterPro" id="IPR000489">
    <property type="entry name" value="Pterin-binding_dom"/>
</dbReference>
<feature type="domain" description="Pterin-binding" evidence="13">
    <location>
        <begin position="4"/>
        <end position="258"/>
    </location>
</feature>
<dbReference type="EMBL" id="NQJD01000030">
    <property type="protein sequence ID" value="TAA74326.1"/>
    <property type="molecule type" value="Genomic_DNA"/>
</dbReference>
<keyword evidence="8 12" id="KW-0479">Metal-binding</keyword>
<dbReference type="Pfam" id="PF00809">
    <property type="entry name" value="Pterin_bind"/>
    <property type="match status" value="1"/>
</dbReference>
<dbReference type="EC" id="2.5.1.15" evidence="5 12"/>
<dbReference type="NCBIfam" id="TIGR01496">
    <property type="entry name" value="DHPS"/>
    <property type="match status" value="1"/>
</dbReference>
<dbReference type="SUPFAM" id="SSF51717">
    <property type="entry name" value="Dihydropteroate synthetase-like"/>
    <property type="match status" value="1"/>
</dbReference>
<sequence length="268" mass="28920">MNHPQIMGILNVTPDSFSDGGSFADEQALLSQVRRMMDEGVDIIDVGGESTRPFAQPVAEQEELQRVIPAIRVIRSLSADLSISIDTTKAAVARAALAAGATMINDISALRHDASMIKVAQDVACPVIIMHMQGKPGDMQLAPQYSDVIAEICAFFQERTAWMQAQGISRERIIIDPGIGFGKTLAHNLAILRNIHAFKQLGFPVLIGHSRKSFFGKLLGLPVEERDSATAVVSALCAQQGADILRVHEIGKTVAAVRLTEVLTSQVE</sequence>
<dbReference type="InterPro" id="IPR011005">
    <property type="entry name" value="Dihydropteroate_synth-like_sf"/>
</dbReference>
<evidence type="ECO:0000256" key="11">
    <source>
        <dbReference type="ARBA" id="ARBA00030193"/>
    </source>
</evidence>
<reference evidence="14" key="1">
    <citation type="submission" date="2017-07" db="EMBL/GenBank/DDBJ databases">
        <title>The cable genome - Insights into the physiology and evolution of filamentous bacteria capable of sulfide oxidation via long distance electron transfer.</title>
        <authorList>
            <person name="Thorup C."/>
            <person name="Bjerg J.T."/>
            <person name="Schreiber L."/>
            <person name="Nielsen L.P."/>
            <person name="Kjeldsen K.U."/>
            <person name="Boesen T."/>
            <person name="Boggild A."/>
            <person name="Meysman F."/>
            <person name="Geelhoed J."/>
            <person name="Schramm A."/>
        </authorList>
    </citation>
    <scope>NUCLEOTIDE SEQUENCE [LARGE SCALE GENOMIC DNA]</scope>
    <source>
        <strain evidence="14">GS</strain>
    </source>
</reference>
<keyword evidence="9 12" id="KW-0460">Magnesium</keyword>
<proteinExistence type="inferred from homology"/>
<comment type="catalytic activity">
    <reaction evidence="1">
        <text>(7,8-dihydropterin-6-yl)methyl diphosphate + 4-aminobenzoate = 7,8-dihydropteroate + diphosphate</text>
        <dbReference type="Rhea" id="RHEA:19949"/>
        <dbReference type="ChEBI" id="CHEBI:17836"/>
        <dbReference type="ChEBI" id="CHEBI:17839"/>
        <dbReference type="ChEBI" id="CHEBI:33019"/>
        <dbReference type="ChEBI" id="CHEBI:72950"/>
        <dbReference type="EC" id="2.5.1.15"/>
    </reaction>
</comment>